<comment type="caution">
    <text evidence="2">The sequence shown here is derived from an EMBL/GenBank/DDBJ whole genome shotgun (WGS) entry which is preliminary data.</text>
</comment>
<dbReference type="InterPro" id="IPR012674">
    <property type="entry name" value="Calycin"/>
</dbReference>
<dbReference type="OrthoDB" id="765051at2"/>
<protein>
    <submittedName>
        <fullName evidence="2">Molybdenum cofactor biosynthesis protein F</fullName>
    </submittedName>
</protein>
<proteinExistence type="predicted"/>
<dbReference type="Pfam" id="PF17409">
    <property type="entry name" value="MoaF_C"/>
    <property type="match status" value="1"/>
</dbReference>
<dbReference type="EMBL" id="QGDO01000003">
    <property type="protein sequence ID" value="PWJ42422.1"/>
    <property type="molecule type" value="Genomic_DNA"/>
</dbReference>
<feature type="domain" description="MoaF C-terminal" evidence="1">
    <location>
        <begin position="3"/>
        <end position="81"/>
    </location>
</feature>
<reference evidence="2 3" key="1">
    <citation type="submission" date="2018-03" db="EMBL/GenBank/DDBJ databases">
        <title>Genomic Encyclopedia of Archaeal and Bacterial Type Strains, Phase II (KMG-II): from individual species to whole genera.</title>
        <authorList>
            <person name="Goeker M."/>
        </authorList>
    </citation>
    <scope>NUCLEOTIDE SEQUENCE [LARGE SCALE GENOMIC DNA]</scope>
    <source>
        <strain evidence="2 3">DSM 28229</strain>
    </source>
</reference>
<evidence type="ECO:0000313" key="2">
    <source>
        <dbReference type="EMBL" id="PWJ42422.1"/>
    </source>
</evidence>
<name>A0A315ZAU4_SEDFL</name>
<dbReference type="Gene3D" id="2.40.128.20">
    <property type="match status" value="1"/>
</dbReference>
<dbReference type="AlphaFoldDB" id="A0A315ZAU4"/>
<keyword evidence="3" id="KW-1185">Reference proteome</keyword>
<evidence type="ECO:0000259" key="1">
    <source>
        <dbReference type="Pfam" id="PF17409"/>
    </source>
</evidence>
<dbReference type="Proteomes" id="UP000245535">
    <property type="component" value="Unassembled WGS sequence"/>
</dbReference>
<gene>
    <name evidence="2" type="ORF">BC781_103674</name>
</gene>
<evidence type="ECO:0000313" key="3">
    <source>
        <dbReference type="Proteomes" id="UP000245535"/>
    </source>
</evidence>
<organism evidence="2 3">
    <name type="scientific">Sediminitomix flava</name>
    <dbReference type="NCBI Taxonomy" id="379075"/>
    <lineage>
        <taxon>Bacteria</taxon>
        <taxon>Pseudomonadati</taxon>
        <taxon>Bacteroidota</taxon>
        <taxon>Cytophagia</taxon>
        <taxon>Cytophagales</taxon>
        <taxon>Flammeovirgaceae</taxon>
        <taxon>Sediminitomix</taxon>
    </lineage>
</organism>
<dbReference type="SUPFAM" id="SSF50814">
    <property type="entry name" value="Lipocalins"/>
    <property type="match status" value="1"/>
</dbReference>
<accession>A0A315ZAU4</accession>
<sequence>MEKSELIGQTLIYEYDNGESYKLEFEESTLVWTCLAGVAKGHSGIEKYDFVEVASEIIFISWLEQSREVVSIVFNLNTMKVFCSYVYEINKHQWKGKIISFKRSKG</sequence>
<dbReference type="RefSeq" id="WP_109619351.1">
    <property type="nucleotide sequence ID" value="NZ_QGDO01000003.1"/>
</dbReference>
<dbReference type="InterPro" id="IPR035348">
    <property type="entry name" value="MoaF_C"/>
</dbReference>